<protein>
    <recommendedName>
        <fullName evidence="4">WYL domain-containing protein</fullName>
    </recommendedName>
</protein>
<proteinExistence type="predicted"/>
<reference evidence="2 3" key="1">
    <citation type="journal article" date="2023" name="Sci. Data">
        <title>Genome assembly of the Korean intertidal mud-creeper Batillaria attramentaria.</title>
        <authorList>
            <person name="Patra A.K."/>
            <person name="Ho P.T."/>
            <person name="Jun S."/>
            <person name="Lee S.J."/>
            <person name="Kim Y."/>
            <person name="Won Y.J."/>
        </authorList>
    </citation>
    <scope>NUCLEOTIDE SEQUENCE [LARGE SCALE GENOMIC DNA]</scope>
    <source>
        <strain evidence="2">Wonlab-2016</strain>
    </source>
</reference>
<sequence>MPSTAPRRPNVTDNAEAAGIRPTNIRVLIKLTAMLSSQGKNKLGGRYSVTDELCTRCRGFQRRAWLLVRTSQGARRFTPAVEITPTGWDQFHVYALNPLHIQKLHQVFMYSRRADDRPHAGRMTGVTIPFPPSRPPVPSKNRDTLLFYRLPAKHGSTPDIACRPPGLRETPQAR</sequence>
<evidence type="ECO:0000256" key="1">
    <source>
        <dbReference type="SAM" id="MobiDB-lite"/>
    </source>
</evidence>
<comment type="caution">
    <text evidence="2">The sequence shown here is derived from an EMBL/GenBank/DDBJ whole genome shotgun (WGS) entry which is preliminary data.</text>
</comment>
<name>A0ABD0K2E9_9CAEN</name>
<accession>A0ABD0K2E9</accession>
<keyword evidence="3" id="KW-1185">Reference proteome</keyword>
<dbReference type="Proteomes" id="UP001519460">
    <property type="component" value="Unassembled WGS sequence"/>
</dbReference>
<evidence type="ECO:0008006" key="4">
    <source>
        <dbReference type="Google" id="ProtNLM"/>
    </source>
</evidence>
<dbReference type="AlphaFoldDB" id="A0ABD0K2E9"/>
<dbReference type="EMBL" id="JACVVK020000259">
    <property type="protein sequence ID" value="KAK7481595.1"/>
    <property type="molecule type" value="Genomic_DNA"/>
</dbReference>
<evidence type="ECO:0000313" key="2">
    <source>
        <dbReference type="EMBL" id="KAK7481595.1"/>
    </source>
</evidence>
<evidence type="ECO:0000313" key="3">
    <source>
        <dbReference type="Proteomes" id="UP001519460"/>
    </source>
</evidence>
<organism evidence="2 3">
    <name type="scientific">Batillaria attramentaria</name>
    <dbReference type="NCBI Taxonomy" id="370345"/>
    <lineage>
        <taxon>Eukaryota</taxon>
        <taxon>Metazoa</taxon>
        <taxon>Spiralia</taxon>
        <taxon>Lophotrochozoa</taxon>
        <taxon>Mollusca</taxon>
        <taxon>Gastropoda</taxon>
        <taxon>Caenogastropoda</taxon>
        <taxon>Sorbeoconcha</taxon>
        <taxon>Cerithioidea</taxon>
        <taxon>Batillariidae</taxon>
        <taxon>Batillaria</taxon>
    </lineage>
</organism>
<gene>
    <name evidence="2" type="ORF">BaRGS_00027111</name>
</gene>
<feature type="non-terminal residue" evidence="2">
    <location>
        <position position="174"/>
    </location>
</feature>
<feature type="region of interest" description="Disordered" evidence="1">
    <location>
        <begin position="154"/>
        <end position="174"/>
    </location>
</feature>